<dbReference type="PANTHER" id="PTHR33710:SF71">
    <property type="entry name" value="ENDONUCLEASE_EXONUCLEASE_PHOSPHATASE DOMAIN-CONTAINING PROTEIN"/>
    <property type="match status" value="1"/>
</dbReference>
<evidence type="ECO:0000313" key="2">
    <source>
        <dbReference type="Proteomes" id="UP000237000"/>
    </source>
</evidence>
<dbReference type="SUPFAM" id="SSF56219">
    <property type="entry name" value="DNase I-like"/>
    <property type="match status" value="1"/>
</dbReference>
<keyword evidence="1" id="KW-0378">Hydrolase</keyword>
<reference evidence="2" key="1">
    <citation type="submission" date="2016-06" db="EMBL/GenBank/DDBJ databases">
        <title>Parallel loss of symbiosis genes in relatives of nitrogen-fixing non-legume Parasponia.</title>
        <authorList>
            <person name="Van Velzen R."/>
            <person name="Holmer R."/>
            <person name="Bu F."/>
            <person name="Rutten L."/>
            <person name="Van Zeijl A."/>
            <person name="Liu W."/>
            <person name="Santuari L."/>
            <person name="Cao Q."/>
            <person name="Sharma T."/>
            <person name="Shen D."/>
            <person name="Roswanjaya Y."/>
            <person name="Wardhani T."/>
            <person name="Kalhor M.S."/>
            <person name="Jansen J."/>
            <person name="Van den Hoogen J."/>
            <person name="Gungor B."/>
            <person name="Hartog M."/>
            <person name="Hontelez J."/>
            <person name="Verver J."/>
            <person name="Yang W.-C."/>
            <person name="Schijlen E."/>
            <person name="Repin R."/>
            <person name="Schilthuizen M."/>
            <person name="Schranz E."/>
            <person name="Heidstra R."/>
            <person name="Miyata K."/>
            <person name="Fedorova E."/>
            <person name="Kohlen W."/>
            <person name="Bisseling T."/>
            <person name="Smit S."/>
            <person name="Geurts R."/>
        </authorList>
    </citation>
    <scope>NUCLEOTIDE SEQUENCE [LARGE SCALE GENOMIC DNA]</scope>
    <source>
        <strain evidence="2">cv. RG33-2</strain>
    </source>
</reference>
<keyword evidence="1" id="KW-0269">Exonuclease</keyword>
<name>A0A2P5EGE5_TREOI</name>
<organism evidence="1 2">
    <name type="scientific">Trema orientale</name>
    <name type="common">Charcoal tree</name>
    <name type="synonym">Celtis orientalis</name>
    <dbReference type="NCBI Taxonomy" id="63057"/>
    <lineage>
        <taxon>Eukaryota</taxon>
        <taxon>Viridiplantae</taxon>
        <taxon>Streptophyta</taxon>
        <taxon>Embryophyta</taxon>
        <taxon>Tracheophyta</taxon>
        <taxon>Spermatophyta</taxon>
        <taxon>Magnoliopsida</taxon>
        <taxon>eudicotyledons</taxon>
        <taxon>Gunneridae</taxon>
        <taxon>Pentapetalae</taxon>
        <taxon>rosids</taxon>
        <taxon>fabids</taxon>
        <taxon>Rosales</taxon>
        <taxon>Cannabaceae</taxon>
        <taxon>Trema</taxon>
    </lineage>
</organism>
<dbReference type="InterPro" id="IPR036691">
    <property type="entry name" value="Endo/exonu/phosph_ase_sf"/>
</dbReference>
<accession>A0A2P5EGE5</accession>
<keyword evidence="1" id="KW-0540">Nuclease</keyword>
<protein>
    <submittedName>
        <fullName evidence="1">Endonuclease/exonuclease/phosphatase</fullName>
    </submittedName>
</protein>
<comment type="caution">
    <text evidence="1">The sequence shown here is derived from an EMBL/GenBank/DDBJ whole genome shotgun (WGS) entry which is preliminary data.</text>
</comment>
<gene>
    <name evidence="1" type="ORF">TorRG33x02_195520</name>
</gene>
<dbReference type="PANTHER" id="PTHR33710">
    <property type="entry name" value="BNAC02G09200D PROTEIN"/>
    <property type="match status" value="1"/>
</dbReference>
<dbReference type="OrthoDB" id="1113909at2759"/>
<dbReference type="AlphaFoldDB" id="A0A2P5EGE5"/>
<dbReference type="GO" id="GO:0004527">
    <property type="term" value="F:exonuclease activity"/>
    <property type="evidence" value="ECO:0007669"/>
    <property type="project" value="UniProtKB-KW"/>
</dbReference>
<proteinExistence type="predicted"/>
<dbReference type="Proteomes" id="UP000237000">
    <property type="component" value="Unassembled WGS sequence"/>
</dbReference>
<dbReference type="GO" id="GO:0004519">
    <property type="term" value="F:endonuclease activity"/>
    <property type="evidence" value="ECO:0007669"/>
    <property type="project" value="UniProtKB-KW"/>
</dbReference>
<evidence type="ECO:0000313" key="1">
    <source>
        <dbReference type="EMBL" id="PON84613.1"/>
    </source>
</evidence>
<keyword evidence="2" id="KW-1185">Reference proteome</keyword>
<sequence length="156" mass="17674">MRNKIWTWGFQHLCYVPLENLSGGFGVVWSSSLRLEPMERDKNIIHCLVHLEPSPNPWLDLGSVRNAQRASQPFRDMVKGMGLVDLGVSRGRFSWRNGRCGLALSRARLNRAMCDAQWRGLYPSAIVTMLPATFSDNNPLLVNLFSLTQAAWTRDS</sequence>
<dbReference type="InParanoid" id="A0A2P5EGE5"/>
<keyword evidence="1" id="KW-0255">Endonuclease</keyword>
<dbReference type="EMBL" id="JXTC01000159">
    <property type="protein sequence ID" value="PON84613.1"/>
    <property type="molecule type" value="Genomic_DNA"/>
</dbReference>